<keyword evidence="2" id="KW-1133">Transmembrane helix</keyword>
<feature type="region of interest" description="Disordered" evidence="1">
    <location>
        <begin position="68"/>
        <end position="129"/>
    </location>
</feature>
<organism evidence="3 4">
    <name type="scientific">Cryptotermes secundus</name>
    <dbReference type="NCBI Taxonomy" id="105785"/>
    <lineage>
        <taxon>Eukaryota</taxon>
        <taxon>Metazoa</taxon>
        <taxon>Ecdysozoa</taxon>
        <taxon>Arthropoda</taxon>
        <taxon>Hexapoda</taxon>
        <taxon>Insecta</taxon>
        <taxon>Pterygota</taxon>
        <taxon>Neoptera</taxon>
        <taxon>Polyneoptera</taxon>
        <taxon>Dictyoptera</taxon>
        <taxon>Blattodea</taxon>
        <taxon>Blattoidea</taxon>
        <taxon>Termitoidae</taxon>
        <taxon>Kalotermitidae</taxon>
        <taxon>Cryptotermitinae</taxon>
        <taxon>Cryptotermes</taxon>
    </lineage>
</organism>
<evidence type="ECO:0000313" key="3">
    <source>
        <dbReference type="EMBL" id="PNF17311.1"/>
    </source>
</evidence>
<dbReference type="OrthoDB" id="6626870at2759"/>
<protein>
    <submittedName>
        <fullName evidence="3">Uncharacterized protein</fullName>
    </submittedName>
</protein>
<name>A0A2J7PLV8_9NEOP</name>
<dbReference type="STRING" id="105785.A0A2J7PLV8"/>
<evidence type="ECO:0000256" key="1">
    <source>
        <dbReference type="SAM" id="MobiDB-lite"/>
    </source>
</evidence>
<gene>
    <name evidence="3" type="ORF">B7P43_G04992</name>
</gene>
<accession>A0A2J7PLV8</accession>
<feature type="compositionally biased region" description="Basic and acidic residues" evidence="1">
    <location>
        <begin position="118"/>
        <end position="129"/>
    </location>
</feature>
<dbReference type="AlphaFoldDB" id="A0A2J7PLV8"/>
<dbReference type="Proteomes" id="UP000235965">
    <property type="component" value="Unassembled WGS sequence"/>
</dbReference>
<feature type="transmembrane region" description="Helical" evidence="2">
    <location>
        <begin position="12"/>
        <end position="34"/>
    </location>
</feature>
<keyword evidence="2" id="KW-0472">Membrane</keyword>
<keyword evidence="2" id="KW-0812">Transmembrane</keyword>
<evidence type="ECO:0000256" key="2">
    <source>
        <dbReference type="SAM" id="Phobius"/>
    </source>
</evidence>
<keyword evidence="4" id="KW-1185">Reference proteome</keyword>
<feature type="compositionally biased region" description="Acidic residues" evidence="1">
    <location>
        <begin position="73"/>
        <end position="101"/>
    </location>
</feature>
<reference evidence="3 4" key="1">
    <citation type="submission" date="2017-12" db="EMBL/GenBank/DDBJ databases">
        <title>Hemimetabolous genomes reveal molecular basis of termite eusociality.</title>
        <authorList>
            <person name="Harrison M.C."/>
            <person name="Jongepier E."/>
            <person name="Robertson H.M."/>
            <person name="Arning N."/>
            <person name="Bitard-Feildel T."/>
            <person name="Chao H."/>
            <person name="Childers C.P."/>
            <person name="Dinh H."/>
            <person name="Doddapaneni H."/>
            <person name="Dugan S."/>
            <person name="Gowin J."/>
            <person name="Greiner C."/>
            <person name="Han Y."/>
            <person name="Hu H."/>
            <person name="Hughes D.S.T."/>
            <person name="Huylmans A.-K."/>
            <person name="Kemena C."/>
            <person name="Kremer L.P.M."/>
            <person name="Lee S.L."/>
            <person name="Lopez-Ezquerra A."/>
            <person name="Mallet L."/>
            <person name="Monroy-Kuhn J.M."/>
            <person name="Moser A."/>
            <person name="Murali S.C."/>
            <person name="Muzny D.M."/>
            <person name="Otani S."/>
            <person name="Piulachs M.-D."/>
            <person name="Poelchau M."/>
            <person name="Qu J."/>
            <person name="Schaub F."/>
            <person name="Wada-Katsumata A."/>
            <person name="Worley K.C."/>
            <person name="Xie Q."/>
            <person name="Ylla G."/>
            <person name="Poulsen M."/>
            <person name="Gibbs R.A."/>
            <person name="Schal C."/>
            <person name="Richards S."/>
            <person name="Belles X."/>
            <person name="Korb J."/>
            <person name="Bornberg-Bauer E."/>
        </authorList>
    </citation>
    <scope>NUCLEOTIDE SEQUENCE [LARGE SCALE GENOMIC DNA]</scope>
    <source>
        <tissue evidence="3">Whole body</tissue>
    </source>
</reference>
<proteinExistence type="predicted"/>
<evidence type="ECO:0000313" key="4">
    <source>
        <dbReference type="Proteomes" id="UP000235965"/>
    </source>
</evidence>
<sequence length="129" mass="14133">MSLDNTGQLPPVSSVLGLGGAFQKGLVFLLNLAWKSRFRLPVLITVGFMVLDVRMQLEINLDLEVAHVHNQDDGDDDEEVDDGDDDDEDDDSDSDSDEEKEGVDSNACGTSYPSAVESKVEMESKLQLE</sequence>
<comment type="caution">
    <text evidence="3">The sequence shown here is derived from an EMBL/GenBank/DDBJ whole genome shotgun (WGS) entry which is preliminary data.</text>
</comment>
<dbReference type="InParanoid" id="A0A2J7PLV8"/>
<dbReference type="EMBL" id="NEVH01024423">
    <property type="protein sequence ID" value="PNF17311.1"/>
    <property type="molecule type" value="Genomic_DNA"/>
</dbReference>